<dbReference type="PANTHER" id="PTHR43229:SF2">
    <property type="entry name" value="NODULATION PROTEIN J"/>
    <property type="match status" value="1"/>
</dbReference>
<feature type="compositionally biased region" description="Low complexity" evidence="6">
    <location>
        <begin position="266"/>
        <end position="275"/>
    </location>
</feature>
<feature type="transmembrane region" description="Helical" evidence="5">
    <location>
        <begin position="345"/>
        <end position="363"/>
    </location>
</feature>
<feature type="transmembrane region" description="Helical" evidence="5">
    <location>
        <begin position="394"/>
        <end position="415"/>
    </location>
</feature>
<feature type="transmembrane region" description="Helical" evidence="5">
    <location>
        <begin position="515"/>
        <end position="535"/>
    </location>
</feature>
<feature type="transmembrane region" description="Helical" evidence="5">
    <location>
        <begin position="427"/>
        <end position="449"/>
    </location>
</feature>
<dbReference type="InterPro" id="IPR047817">
    <property type="entry name" value="ABC2_TM_bact-type"/>
</dbReference>
<sequence>MEVERAGRPHPALTLSRHAVRAFFRNPMAAFFTLIFPLVFLVIVGAVVGDGRTAEGVRVVQFLVAPFAVFGVAQASFSVLAIDTAILRESGVLLRLRAAPVPRRAVLVSRVVASLVASFVSVLLVAAVGVLGYGVEPQWRKLPALVLTLLAGIACLAALGVALTSVTRTVLAAQTAAQGVLIPLAFISDVFIVGADLPRWLSAIGSALPLKHFADAAAETFDPTPGYGFSPGHLAVLVLWGAAGAAVAVWRFGWTPRGSSGGGAGHPPAVADAGPRTARRLSPPVAPGRPAALTLLAGQARFALLGLRRDALATFFTVVFPAMILVLFPLVFGGTRVRGLTMAQYLLPAMVAYAAAVAGYVNLPESVAAARADGVLKRLGGTPLPLRWYLGGRVLSALAIGLAGAVVLGVVAVVGQGARPAPVRLPAALLAVILGVACFGALGLALVAVLPRLRSLTAITLGTLLPLCFVSEIFVVGEAPLPGWLQGIGEVFPLRHVLESLLAATRPDVAGAGFAWSHLAVVAAWTVVAGAVAAARRGAFAGS</sequence>
<dbReference type="Pfam" id="PF01061">
    <property type="entry name" value="ABC2_membrane"/>
    <property type="match status" value="2"/>
</dbReference>
<evidence type="ECO:0000313" key="9">
    <source>
        <dbReference type="Proteomes" id="UP000239209"/>
    </source>
</evidence>
<feature type="transmembrane region" description="Helical" evidence="5">
    <location>
        <begin position="456"/>
        <end position="476"/>
    </location>
</feature>
<gene>
    <name evidence="8" type="ORF">CLV70_104259</name>
</gene>
<dbReference type="InterPro" id="IPR013525">
    <property type="entry name" value="ABC2_TM"/>
</dbReference>
<evidence type="ECO:0000259" key="7">
    <source>
        <dbReference type="PROSITE" id="PS51012"/>
    </source>
</evidence>
<comment type="subcellular location">
    <subcellularLocation>
        <location evidence="5">Cell membrane</location>
        <topology evidence="5">Multi-pass membrane protein</topology>
    </subcellularLocation>
    <subcellularLocation>
        <location evidence="1">Membrane</location>
        <topology evidence="1">Multi-pass membrane protein</topology>
    </subcellularLocation>
</comment>
<dbReference type="PANTHER" id="PTHR43229">
    <property type="entry name" value="NODULATION PROTEIN J"/>
    <property type="match status" value="1"/>
</dbReference>
<accession>A0A2T0SBA6</accession>
<dbReference type="PROSITE" id="PS51012">
    <property type="entry name" value="ABC_TM2"/>
    <property type="match status" value="2"/>
</dbReference>
<evidence type="ECO:0000256" key="5">
    <source>
        <dbReference type="RuleBase" id="RU361157"/>
    </source>
</evidence>
<evidence type="ECO:0000256" key="3">
    <source>
        <dbReference type="ARBA" id="ARBA00022989"/>
    </source>
</evidence>
<feature type="transmembrane region" description="Helical" evidence="5">
    <location>
        <begin position="142"/>
        <end position="163"/>
    </location>
</feature>
<keyword evidence="5" id="KW-1003">Cell membrane</keyword>
<name>A0A2T0SBA6_9ACTN</name>
<feature type="transmembrane region" description="Helical" evidence="5">
    <location>
        <begin position="311"/>
        <end position="333"/>
    </location>
</feature>
<feature type="transmembrane region" description="Helical" evidence="5">
    <location>
        <begin position="232"/>
        <end position="250"/>
    </location>
</feature>
<keyword evidence="2 5" id="KW-0812">Transmembrane</keyword>
<feature type="region of interest" description="Disordered" evidence="6">
    <location>
        <begin position="259"/>
        <end position="285"/>
    </location>
</feature>
<dbReference type="Proteomes" id="UP000239209">
    <property type="component" value="Unassembled WGS sequence"/>
</dbReference>
<dbReference type="GO" id="GO:0005886">
    <property type="term" value="C:plasma membrane"/>
    <property type="evidence" value="ECO:0007669"/>
    <property type="project" value="UniProtKB-SubCell"/>
</dbReference>
<feature type="domain" description="ABC transmembrane type-2" evidence="7">
    <location>
        <begin position="312"/>
        <end position="540"/>
    </location>
</feature>
<evidence type="ECO:0000256" key="2">
    <source>
        <dbReference type="ARBA" id="ARBA00022692"/>
    </source>
</evidence>
<comment type="caution">
    <text evidence="8">The sequence shown here is derived from an EMBL/GenBank/DDBJ whole genome shotgun (WGS) entry which is preliminary data.</text>
</comment>
<keyword evidence="3 5" id="KW-1133">Transmembrane helix</keyword>
<feature type="domain" description="ABC transmembrane type-2" evidence="7">
    <location>
        <begin position="28"/>
        <end position="255"/>
    </location>
</feature>
<comment type="similarity">
    <text evidence="5">Belongs to the ABC-2 integral membrane protein family.</text>
</comment>
<evidence type="ECO:0000313" key="8">
    <source>
        <dbReference type="EMBL" id="PRY30707.1"/>
    </source>
</evidence>
<dbReference type="GO" id="GO:0140359">
    <property type="term" value="F:ABC-type transporter activity"/>
    <property type="evidence" value="ECO:0007669"/>
    <property type="project" value="InterPro"/>
</dbReference>
<feature type="transmembrane region" description="Helical" evidence="5">
    <location>
        <begin position="28"/>
        <end position="48"/>
    </location>
</feature>
<evidence type="ECO:0000256" key="6">
    <source>
        <dbReference type="SAM" id="MobiDB-lite"/>
    </source>
</evidence>
<dbReference type="RefSeq" id="WP_106126317.1">
    <property type="nucleotide sequence ID" value="NZ_PVZG01000004.1"/>
</dbReference>
<keyword evidence="5" id="KW-0813">Transport</keyword>
<dbReference type="AlphaFoldDB" id="A0A2T0SBA6"/>
<dbReference type="InterPro" id="IPR051784">
    <property type="entry name" value="Nod_factor_ABC_transporter"/>
</dbReference>
<reference evidence="8 9" key="1">
    <citation type="submission" date="2018-03" db="EMBL/GenBank/DDBJ databases">
        <title>Genomic Encyclopedia of Archaeal and Bacterial Type Strains, Phase II (KMG-II): from individual species to whole genera.</title>
        <authorList>
            <person name="Goeker M."/>
        </authorList>
    </citation>
    <scope>NUCLEOTIDE SEQUENCE [LARGE SCALE GENOMIC DNA]</scope>
    <source>
        <strain evidence="8 9">DSM 45348</strain>
    </source>
</reference>
<organism evidence="8 9">
    <name type="scientific">Pseudosporangium ferrugineum</name>
    <dbReference type="NCBI Taxonomy" id="439699"/>
    <lineage>
        <taxon>Bacteria</taxon>
        <taxon>Bacillati</taxon>
        <taxon>Actinomycetota</taxon>
        <taxon>Actinomycetes</taxon>
        <taxon>Micromonosporales</taxon>
        <taxon>Micromonosporaceae</taxon>
        <taxon>Pseudosporangium</taxon>
    </lineage>
</organism>
<comment type="caution">
    <text evidence="5">Lacks conserved residue(s) required for the propagation of feature annotation.</text>
</comment>
<feature type="transmembrane region" description="Helical" evidence="5">
    <location>
        <begin position="60"/>
        <end position="86"/>
    </location>
</feature>
<protein>
    <recommendedName>
        <fullName evidence="5">Transport permease protein</fullName>
    </recommendedName>
</protein>
<dbReference type="OrthoDB" id="9786643at2"/>
<keyword evidence="9" id="KW-1185">Reference proteome</keyword>
<evidence type="ECO:0000256" key="4">
    <source>
        <dbReference type="ARBA" id="ARBA00023136"/>
    </source>
</evidence>
<feature type="transmembrane region" description="Helical" evidence="5">
    <location>
        <begin position="107"/>
        <end position="130"/>
    </location>
</feature>
<proteinExistence type="inferred from homology"/>
<dbReference type="EMBL" id="PVZG01000004">
    <property type="protein sequence ID" value="PRY30707.1"/>
    <property type="molecule type" value="Genomic_DNA"/>
</dbReference>
<keyword evidence="4 5" id="KW-0472">Membrane</keyword>
<feature type="transmembrane region" description="Helical" evidence="5">
    <location>
        <begin position="175"/>
        <end position="195"/>
    </location>
</feature>
<evidence type="ECO:0000256" key="1">
    <source>
        <dbReference type="ARBA" id="ARBA00004141"/>
    </source>
</evidence>